<gene>
    <name evidence="1" type="ORF">COX34_01135</name>
</gene>
<evidence type="ECO:0000313" key="1">
    <source>
        <dbReference type="EMBL" id="PIP25011.1"/>
    </source>
</evidence>
<comment type="caution">
    <text evidence="1">The sequence shown here is derived from an EMBL/GenBank/DDBJ whole genome shotgun (WGS) entry which is preliminary data.</text>
</comment>
<evidence type="ECO:0008006" key="3">
    <source>
        <dbReference type="Google" id="ProtNLM"/>
    </source>
</evidence>
<evidence type="ECO:0000313" key="2">
    <source>
        <dbReference type="Proteomes" id="UP000228681"/>
    </source>
</evidence>
<proteinExistence type="predicted"/>
<organism evidence="1 2">
    <name type="scientific">Candidatus Nealsonbacteria bacterium CG23_combo_of_CG06-09_8_20_14_all_36_12</name>
    <dbReference type="NCBI Taxonomy" id="1974718"/>
    <lineage>
        <taxon>Bacteria</taxon>
        <taxon>Candidatus Nealsoniibacteriota</taxon>
    </lineage>
</organism>
<reference evidence="1 2" key="1">
    <citation type="submission" date="2017-09" db="EMBL/GenBank/DDBJ databases">
        <title>Depth-based differentiation of microbial function through sediment-hosted aquifers and enrichment of novel symbionts in the deep terrestrial subsurface.</title>
        <authorList>
            <person name="Probst A.J."/>
            <person name="Ladd B."/>
            <person name="Jarett J.K."/>
            <person name="Geller-Mcgrath D.E."/>
            <person name="Sieber C.M."/>
            <person name="Emerson J.B."/>
            <person name="Anantharaman K."/>
            <person name="Thomas B.C."/>
            <person name="Malmstrom R."/>
            <person name="Stieglmeier M."/>
            <person name="Klingl A."/>
            <person name="Woyke T."/>
            <person name="Ryan C.M."/>
            <person name="Banfield J.F."/>
        </authorList>
    </citation>
    <scope>NUCLEOTIDE SEQUENCE [LARGE SCALE GENOMIC DNA]</scope>
    <source>
        <strain evidence="1">CG23_combo_of_CG06-09_8_20_14_all_36_12</strain>
    </source>
</reference>
<name>A0A2G9Z2T2_9BACT</name>
<protein>
    <recommendedName>
        <fullName evidence="3">Type II secretion system protein GspE N-terminal domain-containing protein</fullName>
    </recommendedName>
</protein>
<sequence>MRVEPGQLKTFLLDAGLVNEAQFEKAQKKAEKTNQRISDVLVSEGLITQEELIKLQAYILGIPFVNLEKE</sequence>
<accession>A0A2G9Z2T2</accession>
<dbReference type="EMBL" id="PCRS01000017">
    <property type="protein sequence ID" value="PIP25011.1"/>
    <property type="molecule type" value="Genomic_DNA"/>
</dbReference>
<dbReference type="AlphaFoldDB" id="A0A2G9Z2T2"/>
<dbReference type="Gene3D" id="1.10.40.70">
    <property type="match status" value="1"/>
</dbReference>
<feature type="non-terminal residue" evidence="1">
    <location>
        <position position="70"/>
    </location>
</feature>
<dbReference type="SUPFAM" id="SSF160246">
    <property type="entry name" value="EspE N-terminal domain-like"/>
    <property type="match status" value="1"/>
</dbReference>
<dbReference type="InterPro" id="IPR037257">
    <property type="entry name" value="T2SS_E_N_sf"/>
</dbReference>
<dbReference type="Proteomes" id="UP000228681">
    <property type="component" value="Unassembled WGS sequence"/>
</dbReference>